<dbReference type="Proteomes" id="UP000612329">
    <property type="component" value="Unassembled WGS sequence"/>
</dbReference>
<comment type="caution">
    <text evidence="2">The sequence shown here is derived from an EMBL/GenBank/DDBJ whole genome shotgun (WGS) entry which is preliminary data.</text>
</comment>
<dbReference type="GO" id="GO:0016791">
    <property type="term" value="F:phosphatase activity"/>
    <property type="evidence" value="ECO:0007669"/>
    <property type="project" value="TreeGrafter"/>
</dbReference>
<dbReference type="SUPFAM" id="SSF56300">
    <property type="entry name" value="Metallo-dependent phosphatases"/>
    <property type="match status" value="1"/>
</dbReference>
<organism evidence="2 3">
    <name type="scientific">Yeosuana aromativorans</name>
    <dbReference type="NCBI Taxonomy" id="288019"/>
    <lineage>
        <taxon>Bacteria</taxon>
        <taxon>Pseudomonadati</taxon>
        <taxon>Bacteroidota</taxon>
        <taxon>Flavobacteriia</taxon>
        <taxon>Flavobacteriales</taxon>
        <taxon>Flavobacteriaceae</taxon>
        <taxon>Yeosuana</taxon>
    </lineage>
</organism>
<dbReference type="InterPro" id="IPR006186">
    <property type="entry name" value="Ser/Thr-sp_prot-phosphatase"/>
</dbReference>
<dbReference type="InterPro" id="IPR029052">
    <property type="entry name" value="Metallo-depent_PP-like"/>
</dbReference>
<sequence length="244" mass="28718">MMRTFVVGDIHGALKALVQLLNKLEVKEEDTFIFMGDYVDGWSESAQVIQFLTEFSQKFNCIFIKGNHDVWCENWLRFNTVNKTWYLHGGKETMESYNGFSEDEKKKHLEFFDNLKLYHIDDKNRLFIHAGFTSMHGVEKEVVEEAFYYDRTLWEMAVSLDKHLDEDSELYPNRLKHYHEIYIGHTPTINYNSYEPMNGANIWNVDTGAAFYGKLSAMDINTKEVFQSDVVRTLYPNEKGRNPF</sequence>
<reference evidence="2" key="1">
    <citation type="journal article" date="2014" name="Int. J. Syst. Evol. Microbiol.">
        <title>Complete genome sequence of Corynebacterium casei LMG S-19264T (=DSM 44701T), isolated from a smear-ripened cheese.</title>
        <authorList>
            <consortium name="US DOE Joint Genome Institute (JGI-PGF)"/>
            <person name="Walter F."/>
            <person name="Albersmeier A."/>
            <person name="Kalinowski J."/>
            <person name="Ruckert C."/>
        </authorList>
    </citation>
    <scope>NUCLEOTIDE SEQUENCE</scope>
    <source>
        <strain evidence="2">JCM 12862</strain>
    </source>
</reference>
<gene>
    <name evidence="2" type="primary">pphA</name>
    <name evidence="2" type="ORF">GCM10007962_14210</name>
</gene>
<accession>A0A8J3BQV5</accession>
<name>A0A8J3BQV5_9FLAO</name>
<dbReference type="PANTHER" id="PTHR42850">
    <property type="entry name" value="METALLOPHOSPHOESTERASE"/>
    <property type="match status" value="1"/>
</dbReference>
<dbReference type="CDD" id="cd00144">
    <property type="entry name" value="MPP_PPP_family"/>
    <property type="match status" value="1"/>
</dbReference>
<keyword evidence="3" id="KW-1185">Reference proteome</keyword>
<evidence type="ECO:0000313" key="2">
    <source>
        <dbReference type="EMBL" id="GGK21256.1"/>
    </source>
</evidence>
<dbReference type="RefSeq" id="WP_188651487.1">
    <property type="nucleotide sequence ID" value="NZ_BMNR01000003.1"/>
</dbReference>
<evidence type="ECO:0000259" key="1">
    <source>
        <dbReference type="Pfam" id="PF00149"/>
    </source>
</evidence>
<dbReference type="AlphaFoldDB" id="A0A8J3BQV5"/>
<dbReference type="InterPro" id="IPR004843">
    <property type="entry name" value="Calcineurin-like_PHP"/>
</dbReference>
<feature type="domain" description="Calcineurin-like phosphoesterase" evidence="1">
    <location>
        <begin position="2"/>
        <end position="194"/>
    </location>
</feature>
<dbReference type="PRINTS" id="PR00114">
    <property type="entry name" value="STPHPHTASE"/>
</dbReference>
<dbReference type="PANTHER" id="PTHR42850:SF4">
    <property type="entry name" value="ZINC-DEPENDENT ENDOPOLYPHOSPHATASE"/>
    <property type="match status" value="1"/>
</dbReference>
<dbReference type="Gene3D" id="3.60.21.10">
    <property type="match status" value="1"/>
</dbReference>
<proteinExistence type="predicted"/>
<dbReference type="EMBL" id="BMNR01000003">
    <property type="protein sequence ID" value="GGK21256.1"/>
    <property type="molecule type" value="Genomic_DNA"/>
</dbReference>
<dbReference type="InterPro" id="IPR050126">
    <property type="entry name" value="Ap4A_hydrolase"/>
</dbReference>
<dbReference type="GO" id="GO:0005737">
    <property type="term" value="C:cytoplasm"/>
    <property type="evidence" value="ECO:0007669"/>
    <property type="project" value="TreeGrafter"/>
</dbReference>
<protein>
    <submittedName>
        <fullName evidence="2">Metallophosphatase</fullName>
    </submittedName>
</protein>
<dbReference type="GO" id="GO:0110154">
    <property type="term" value="P:RNA decapping"/>
    <property type="evidence" value="ECO:0007669"/>
    <property type="project" value="TreeGrafter"/>
</dbReference>
<reference evidence="2" key="2">
    <citation type="submission" date="2020-09" db="EMBL/GenBank/DDBJ databases">
        <authorList>
            <person name="Sun Q."/>
            <person name="Ohkuma M."/>
        </authorList>
    </citation>
    <scope>NUCLEOTIDE SEQUENCE</scope>
    <source>
        <strain evidence="2">JCM 12862</strain>
    </source>
</reference>
<dbReference type="GO" id="GO:0008803">
    <property type="term" value="F:bis(5'-nucleosyl)-tetraphosphatase (symmetrical) activity"/>
    <property type="evidence" value="ECO:0007669"/>
    <property type="project" value="TreeGrafter"/>
</dbReference>
<dbReference type="Pfam" id="PF00149">
    <property type="entry name" value="Metallophos"/>
    <property type="match status" value="1"/>
</dbReference>
<evidence type="ECO:0000313" key="3">
    <source>
        <dbReference type="Proteomes" id="UP000612329"/>
    </source>
</evidence>